<dbReference type="Proteomes" id="UP000466307">
    <property type="component" value="Unassembled WGS sequence"/>
</dbReference>
<keyword evidence="5" id="KW-0460">Magnesium</keyword>
<keyword evidence="7" id="KW-1185">Reference proteome</keyword>
<reference evidence="6 7" key="1">
    <citation type="submission" date="2020-01" db="EMBL/GenBank/DDBJ databases">
        <title>Investigation of new actinobacteria for the biodesulphurisation of diesel fuel.</title>
        <authorList>
            <person name="Athi Narayanan S.M."/>
        </authorList>
    </citation>
    <scope>NUCLEOTIDE SEQUENCE [LARGE SCALE GENOMIC DNA]</scope>
    <source>
        <strain evidence="6 7">213E</strain>
    </source>
</reference>
<protein>
    <recommendedName>
        <fullName evidence="5">5-formyltetrahydrofolate cyclo-ligase</fullName>
        <ecNumber evidence="5">6.3.3.2</ecNumber>
    </recommendedName>
</protein>
<evidence type="ECO:0000256" key="1">
    <source>
        <dbReference type="ARBA" id="ARBA00010638"/>
    </source>
</evidence>
<keyword evidence="5" id="KW-0479">Metal-binding</keyword>
<keyword evidence="3 4" id="KW-0067">ATP-binding</keyword>
<dbReference type="GO" id="GO:0030272">
    <property type="term" value="F:5-formyltetrahydrofolate cyclo-ligase activity"/>
    <property type="evidence" value="ECO:0007669"/>
    <property type="project" value="UniProtKB-EC"/>
</dbReference>
<dbReference type="EC" id="6.3.3.2" evidence="5"/>
<dbReference type="InterPro" id="IPR037171">
    <property type="entry name" value="NagB/RpiA_transferase-like"/>
</dbReference>
<evidence type="ECO:0000313" key="7">
    <source>
        <dbReference type="Proteomes" id="UP000466307"/>
    </source>
</evidence>
<dbReference type="NCBIfam" id="TIGR02727">
    <property type="entry name" value="MTHFS_bact"/>
    <property type="match status" value="1"/>
</dbReference>
<dbReference type="PANTHER" id="PTHR23407:SF1">
    <property type="entry name" value="5-FORMYLTETRAHYDROFOLATE CYCLO-LIGASE"/>
    <property type="match status" value="1"/>
</dbReference>
<dbReference type="GO" id="GO:0009396">
    <property type="term" value="P:folic acid-containing compound biosynthetic process"/>
    <property type="evidence" value="ECO:0007669"/>
    <property type="project" value="TreeGrafter"/>
</dbReference>
<gene>
    <name evidence="6" type="ORF">GYA93_19670</name>
</gene>
<dbReference type="GO" id="GO:0046872">
    <property type="term" value="F:metal ion binding"/>
    <property type="evidence" value="ECO:0007669"/>
    <property type="project" value="UniProtKB-KW"/>
</dbReference>
<name>A0A7K3LU51_9ACTN</name>
<keyword evidence="6" id="KW-0436">Ligase</keyword>
<evidence type="ECO:0000256" key="4">
    <source>
        <dbReference type="PIRSR" id="PIRSR006806-1"/>
    </source>
</evidence>
<dbReference type="InterPro" id="IPR002698">
    <property type="entry name" value="FTHF_cligase"/>
</dbReference>
<sequence>MSKAGLRADFSNRRAQMTREFRENAAEQLVKRLSESPFAISGETVGAYVPVGSEPGSVRFLDILAELGATVLLPVVPDGDPAPLNWVAYDPSSSLERRRWGLLEPAGGPLGVDAIDIASVIFVPALAVDAAGVRLGRGAGYYDRTIHRTAAELVAVVYDHEVVDELPGDPHDIPMGWALTPGGGFRRLG</sequence>
<feature type="binding site" evidence="4">
    <location>
        <begin position="3"/>
        <end position="7"/>
    </location>
    <ligand>
        <name>ATP</name>
        <dbReference type="ChEBI" id="CHEBI:30616"/>
    </ligand>
</feature>
<dbReference type="GO" id="GO:0035999">
    <property type="term" value="P:tetrahydrofolate interconversion"/>
    <property type="evidence" value="ECO:0007669"/>
    <property type="project" value="TreeGrafter"/>
</dbReference>
<dbReference type="Pfam" id="PF01812">
    <property type="entry name" value="5-FTHF_cyc-lig"/>
    <property type="match status" value="1"/>
</dbReference>
<feature type="binding site" evidence="4">
    <location>
        <position position="54"/>
    </location>
    <ligand>
        <name>substrate</name>
    </ligand>
</feature>
<feature type="binding site" evidence="4">
    <location>
        <position position="49"/>
    </location>
    <ligand>
        <name>substrate</name>
    </ligand>
</feature>
<dbReference type="SUPFAM" id="SSF100950">
    <property type="entry name" value="NagB/RpiA/CoA transferase-like"/>
    <property type="match status" value="1"/>
</dbReference>
<dbReference type="GO" id="GO:0005524">
    <property type="term" value="F:ATP binding"/>
    <property type="evidence" value="ECO:0007669"/>
    <property type="project" value="UniProtKB-KW"/>
</dbReference>
<keyword evidence="2 4" id="KW-0547">Nucleotide-binding</keyword>
<comment type="catalytic activity">
    <reaction evidence="5">
        <text>(6S)-5-formyl-5,6,7,8-tetrahydrofolate + ATP = (6R)-5,10-methenyltetrahydrofolate + ADP + phosphate</text>
        <dbReference type="Rhea" id="RHEA:10488"/>
        <dbReference type="ChEBI" id="CHEBI:30616"/>
        <dbReference type="ChEBI" id="CHEBI:43474"/>
        <dbReference type="ChEBI" id="CHEBI:57455"/>
        <dbReference type="ChEBI" id="CHEBI:57457"/>
        <dbReference type="ChEBI" id="CHEBI:456216"/>
        <dbReference type="EC" id="6.3.3.2"/>
    </reaction>
</comment>
<evidence type="ECO:0000256" key="5">
    <source>
        <dbReference type="RuleBase" id="RU361279"/>
    </source>
</evidence>
<dbReference type="EMBL" id="JAADZU010000082">
    <property type="protein sequence ID" value="NDK91772.1"/>
    <property type="molecule type" value="Genomic_DNA"/>
</dbReference>
<organism evidence="6 7">
    <name type="scientific">Gordonia desulfuricans</name>
    <dbReference type="NCBI Taxonomy" id="89051"/>
    <lineage>
        <taxon>Bacteria</taxon>
        <taxon>Bacillati</taxon>
        <taxon>Actinomycetota</taxon>
        <taxon>Actinomycetes</taxon>
        <taxon>Mycobacteriales</taxon>
        <taxon>Gordoniaceae</taxon>
        <taxon>Gordonia</taxon>
    </lineage>
</organism>
<comment type="similarity">
    <text evidence="1 5">Belongs to the 5-formyltetrahydrofolate cyclo-ligase family.</text>
</comment>
<comment type="caution">
    <text evidence="6">The sequence shown here is derived from an EMBL/GenBank/DDBJ whole genome shotgun (WGS) entry which is preliminary data.</text>
</comment>
<feature type="binding site" evidence="4">
    <location>
        <begin position="134"/>
        <end position="142"/>
    </location>
    <ligand>
        <name>ATP</name>
        <dbReference type="ChEBI" id="CHEBI:30616"/>
    </ligand>
</feature>
<comment type="cofactor">
    <cofactor evidence="5">
        <name>Mg(2+)</name>
        <dbReference type="ChEBI" id="CHEBI:18420"/>
    </cofactor>
</comment>
<dbReference type="RefSeq" id="WP_059036602.1">
    <property type="nucleotide sequence ID" value="NZ_JAADZU010000082.1"/>
</dbReference>
<dbReference type="Gene3D" id="3.40.50.10420">
    <property type="entry name" value="NagB/RpiA/CoA transferase-like"/>
    <property type="match status" value="1"/>
</dbReference>
<evidence type="ECO:0000313" key="6">
    <source>
        <dbReference type="EMBL" id="NDK91772.1"/>
    </source>
</evidence>
<dbReference type="InterPro" id="IPR024185">
    <property type="entry name" value="FTHF_cligase-like_sf"/>
</dbReference>
<evidence type="ECO:0000256" key="3">
    <source>
        <dbReference type="ARBA" id="ARBA00022840"/>
    </source>
</evidence>
<dbReference type="AlphaFoldDB" id="A0A7K3LU51"/>
<evidence type="ECO:0000256" key="2">
    <source>
        <dbReference type="ARBA" id="ARBA00022741"/>
    </source>
</evidence>
<proteinExistence type="inferred from homology"/>
<dbReference type="PANTHER" id="PTHR23407">
    <property type="entry name" value="ATPASE INHIBITOR/5-FORMYLTETRAHYDROFOLATE CYCLO-LIGASE"/>
    <property type="match status" value="1"/>
</dbReference>
<accession>A0A7K3LU51</accession>
<dbReference type="PIRSF" id="PIRSF006806">
    <property type="entry name" value="FTHF_cligase"/>
    <property type="match status" value="1"/>
</dbReference>